<evidence type="ECO:0000256" key="12">
    <source>
        <dbReference type="ARBA" id="ARBA00023242"/>
    </source>
</evidence>
<dbReference type="PANTHER" id="PTHR12604">
    <property type="entry name" value="KU AUTOANTIGEN DNA HELICASE"/>
    <property type="match status" value="1"/>
</dbReference>
<comment type="subunit">
    <text evidence="13">Heterodimer of a 70 kDa and a 80 kDa subunit.</text>
</comment>
<reference evidence="15" key="1">
    <citation type="submission" date="2022-12" db="EMBL/GenBank/DDBJ databases">
        <title>Chromosome-level genome assembly of the bean flower thrips Megalurothrips usitatus.</title>
        <authorList>
            <person name="Ma L."/>
            <person name="Liu Q."/>
            <person name="Li H."/>
            <person name="Cai W."/>
        </authorList>
    </citation>
    <scope>NUCLEOTIDE SEQUENCE</scope>
    <source>
        <strain evidence="15">Cailab_2022a</strain>
    </source>
</reference>
<evidence type="ECO:0000256" key="11">
    <source>
        <dbReference type="ARBA" id="ARBA00023204"/>
    </source>
</evidence>
<dbReference type="GO" id="GO:0003684">
    <property type="term" value="F:damaged DNA binding"/>
    <property type="evidence" value="ECO:0007669"/>
    <property type="project" value="InterPro"/>
</dbReference>
<evidence type="ECO:0000256" key="8">
    <source>
        <dbReference type="ARBA" id="ARBA00022840"/>
    </source>
</evidence>
<dbReference type="InterPro" id="IPR006165">
    <property type="entry name" value="Ku70"/>
</dbReference>
<dbReference type="Gene3D" id="3.40.50.410">
    <property type="entry name" value="von Willebrand factor, type A domain"/>
    <property type="match status" value="1"/>
</dbReference>
<dbReference type="InterPro" id="IPR005160">
    <property type="entry name" value="Ku_C"/>
</dbReference>
<dbReference type="Pfam" id="PF03731">
    <property type="entry name" value="Ku_N"/>
    <property type="match status" value="1"/>
</dbReference>
<evidence type="ECO:0000256" key="4">
    <source>
        <dbReference type="ARBA" id="ARBA00022741"/>
    </source>
</evidence>
<comment type="caution">
    <text evidence="15">The sequence shown here is derived from an EMBL/GenBank/DDBJ whole genome shotgun (WGS) entry which is preliminary data.</text>
</comment>
<dbReference type="Gene3D" id="1.10.720.30">
    <property type="entry name" value="SAP domain"/>
    <property type="match status" value="1"/>
</dbReference>
<evidence type="ECO:0000259" key="14">
    <source>
        <dbReference type="SMART" id="SM00559"/>
    </source>
</evidence>
<evidence type="ECO:0000256" key="3">
    <source>
        <dbReference type="ARBA" id="ARBA00014630"/>
    </source>
</evidence>
<keyword evidence="8" id="KW-0067">ATP-binding</keyword>
<dbReference type="PANTHER" id="PTHR12604:SF2">
    <property type="entry name" value="X-RAY REPAIR CROSS-COMPLEMENTING PROTEIN 6"/>
    <property type="match status" value="1"/>
</dbReference>
<evidence type="ECO:0000256" key="13">
    <source>
        <dbReference type="ARBA" id="ARBA00065167"/>
    </source>
</evidence>
<dbReference type="NCBIfam" id="TIGR00578">
    <property type="entry name" value="ku70"/>
    <property type="match status" value="1"/>
</dbReference>
<gene>
    <name evidence="15" type="ORF">ONE63_004573</name>
</gene>
<dbReference type="GO" id="GO:0006310">
    <property type="term" value="P:DNA recombination"/>
    <property type="evidence" value="ECO:0007669"/>
    <property type="project" value="UniProtKB-KW"/>
</dbReference>
<dbReference type="GO" id="GO:0042162">
    <property type="term" value="F:telomeric DNA binding"/>
    <property type="evidence" value="ECO:0007669"/>
    <property type="project" value="InterPro"/>
</dbReference>
<dbReference type="SMART" id="SM00559">
    <property type="entry name" value="Ku78"/>
    <property type="match status" value="1"/>
</dbReference>
<organism evidence="15 16">
    <name type="scientific">Megalurothrips usitatus</name>
    <name type="common">bean blossom thrips</name>
    <dbReference type="NCBI Taxonomy" id="439358"/>
    <lineage>
        <taxon>Eukaryota</taxon>
        <taxon>Metazoa</taxon>
        <taxon>Ecdysozoa</taxon>
        <taxon>Arthropoda</taxon>
        <taxon>Hexapoda</taxon>
        <taxon>Insecta</taxon>
        <taxon>Pterygota</taxon>
        <taxon>Neoptera</taxon>
        <taxon>Paraneoptera</taxon>
        <taxon>Thysanoptera</taxon>
        <taxon>Terebrantia</taxon>
        <taxon>Thripoidea</taxon>
        <taxon>Thripidae</taxon>
        <taxon>Megalurothrips</taxon>
    </lineage>
</organism>
<accession>A0AAV7X3F6</accession>
<evidence type="ECO:0000256" key="2">
    <source>
        <dbReference type="ARBA" id="ARBA00005240"/>
    </source>
</evidence>
<comment type="subcellular location">
    <subcellularLocation>
        <location evidence="1">Nucleus</location>
    </subcellularLocation>
</comment>
<dbReference type="Pfam" id="PF02735">
    <property type="entry name" value="Ku"/>
    <property type="match status" value="1"/>
</dbReference>
<sequence>MTQTPAPWAGIIDDGDDNLDTREGWMWGGKNAIIFLIDATEPMFEKHIDDSSYFMTCIEACKEMMLQAVFHQDKDLFGIVAYGTKHVNQGAQANHITTVQDLSCLNADIIKELLNILGDVDKFENKHGHSNNFSLADALWHCSSMVSKCTTKLYEKKIFLMTCNDNPHATDPKLQNDTRMRARNVMEMGLELKILPFGMTFTFDNFFKEVYQIMQDENDPSILGHNFKIVREVKDIVACVARAPSKRSVSRVLWSLGNDIKLGVAAYSFVRSAPPFPKKQKVTRLNNAVVTSQVSIFRTDTGEAISAAETSKAIKVGGQTVTFEAEELRRVKRLTSSGLVLLGFKPIRTIQLWYHKKKPVFIYPEERKVKGSRTLFAALHERCLAREMCAICYFTPRTSAKPSLVALIPLAEKLDSKTNTQFVPPGFILKFLPYVDNIRDLKEQEVNCSRPDPKMVSVAEEVIDKMRFKFSPSNIDNPKLQKHWSGLEALALGYAEPKEFVDFTVPEYEAIDARINDLAETFSSMAFPDGYNEAVVKKAVKRTAPAKTPAPKKVKPDLNNMSMENIANQGLVEKLTVDKLKSYLIDEDVKVGKMKKAELVEAVYHHLGIQQP</sequence>
<evidence type="ECO:0000256" key="1">
    <source>
        <dbReference type="ARBA" id="ARBA00004123"/>
    </source>
</evidence>
<dbReference type="GO" id="GO:0016787">
    <property type="term" value="F:hydrolase activity"/>
    <property type="evidence" value="ECO:0007669"/>
    <property type="project" value="UniProtKB-KW"/>
</dbReference>
<comment type="similarity">
    <text evidence="2">Belongs to the ku70 family.</text>
</comment>
<evidence type="ECO:0000256" key="10">
    <source>
        <dbReference type="ARBA" id="ARBA00023172"/>
    </source>
</evidence>
<dbReference type="GO" id="GO:0000723">
    <property type="term" value="P:telomere maintenance"/>
    <property type="evidence" value="ECO:0007669"/>
    <property type="project" value="InterPro"/>
</dbReference>
<protein>
    <recommendedName>
        <fullName evidence="3">ATP-dependent DNA helicase 2 subunit 1</fullName>
    </recommendedName>
</protein>
<evidence type="ECO:0000256" key="9">
    <source>
        <dbReference type="ARBA" id="ARBA00023125"/>
    </source>
</evidence>
<keyword evidence="11" id="KW-0234">DNA repair</keyword>
<dbReference type="InterPro" id="IPR036465">
    <property type="entry name" value="vWFA_dom_sf"/>
</dbReference>
<dbReference type="InterPro" id="IPR027388">
    <property type="entry name" value="Ku70_bridge/pillars_dom_sf"/>
</dbReference>
<keyword evidence="5" id="KW-0227">DNA damage</keyword>
<dbReference type="GO" id="GO:0043564">
    <property type="term" value="C:Ku70:Ku80 complex"/>
    <property type="evidence" value="ECO:0007669"/>
    <property type="project" value="InterPro"/>
</dbReference>
<keyword evidence="4" id="KW-0547">Nucleotide-binding</keyword>
<dbReference type="GO" id="GO:0003690">
    <property type="term" value="F:double-stranded DNA binding"/>
    <property type="evidence" value="ECO:0007669"/>
    <property type="project" value="TreeGrafter"/>
</dbReference>
<dbReference type="SUPFAM" id="SSF100939">
    <property type="entry name" value="SPOC domain-like"/>
    <property type="match status" value="1"/>
</dbReference>
<feature type="domain" description="Ku" evidence="14">
    <location>
        <begin position="302"/>
        <end position="449"/>
    </location>
</feature>
<dbReference type="EMBL" id="JAPTSV010000016">
    <property type="protein sequence ID" value="KAJ1519274.1"/>
    <property type="molecule type" value="Genomic_DNA"/>
</dbReference>
<keyword evidence="7" id="KW-0347">Helicase</keyword>
<dbReference type="AlphaFoldDB" id="A0AAV7X3F6"/>
<evidence type="ECO:0000313" key="16">
    <source>
        <dbReference type="Proteomes" id="UP001075354"/>
    </source>
</evidence>
<dbReference type="InterPro" id="IPR036361">
    <property type="entry name" value="SAP_dom_sf"/>
</dbReference>
<dbReference type="SUPFAM" id="SSF53300">
    <property type="entry name" value="vWA-like"/>
    <property type="match status" value="1"/>
</dbReference>
<dbReference type="Gene3D" id="1.10.1600.10">
    <property type="match status" value="1"/>
</dbReference>
<dbReference type="InterPro" id="IPR005161">
    <property type="entry name" value="Ku_N"/>
</dbReference>
<evidence type="ECO:0000256" key="7">
    <source>
        <dbReference type="ARBA" id="ARBA00022806"/>
    </source>
</evidence>
<dbReference type="CDD" id="cd00788">
    <property type="entry name" value="KU70"/>
    <property type="match status" value="1"/>
</dbReference>
<dbReference type="InterPro" id="IPR047087">
    <property type="entry name" value="KU70_core_dom"/>
</dbReference>
<dbReference type="PIRSF" id="PIRSF003033">
    <property type="entry name" value="Ku70"/>
    <property type="match status" value="1"/>
</dbReference>
<keyword evidence="12" id="KW-0539">Nucleus</keyword>
<evidence type="ECO:0000256" key="6">
    <source>
        <dbReference type="ARBA" id="ARBA00022801"/>
    </source>
</evidence>
<dbReference type="InterPro" id="IPR006164">
    <property type="entry name" value="DNA_bd_Ku70/Ku80"/>
</dbReference>
<dbReference type="InterPro" id="IPR016194">
    <property type="entry name" value="SPOC-like_C_dom_sf"/>
</dbReference>
<keyword evidence="9" id="KW-0238">DNA-binding</keyword>
<dbReference type="Gene3D" id="2.40.290.10">
    <property type="match status" value="1"/>
</dbReference>
<dbReference type="GO" id="GO:0006303">
    <property type="term" value="P:double-strand break repair via nonhomologous end joining"/>
    <property type="evidence" value="ECO:0007669"/>
    <property type="project" value="InterPro"/>
</dbReference>
<name>A0AAV7X3F6_9NEOP</name>
<dbReference type="Gene3D" id="4.10.970.10">
    <property type="entry name" value="Ku70, bridge and pillars"/>
    <property type="match status" value="1"/>
</dbReference>
<dbReference type="Proteomes" id="UP001075354">
    <property type="component" value="Chromosome 16"/>
</dbReference>
<dbReference type="Pfam" id="PF03730">
    <property type="entry name" value="Ku_C"/>
    <property type="match status" value="1"/>
</dbReference>
<evidence type="ECO:0000313" key="15">
    <source>
        <dbReference type="EMBL" id="KAJ1519274.1"/>
    </source>
</evidence>
<dbReference type="GO" id="GO:0003678">
    <property type="term" value="F:DNA helicase activity"/>
    <property type="evidence" value="ECO:0007669"/>
    <property type="project" value="InterPro"/>
</dbReference>
<keyword evidence="10" id="KW-0233">DNA recombination</keyword>
<keyword evidence="16" id="KW-1185">Reference proteome</keyword>
<proteinExistence type="inferred from homology"/>
<dbReference type="GO" id="GO:0005524">
    <property type="term" value="F:ATP binding"/>
    <property type="evidence" value="ECO:0007669"/>
    <property type="project" value="UniProtKB-KW"/>
</dbReference>
<evidence type="ECO:0000256" key="5">
    <source>
        <dbReference type="ARBA" id="ARBA00022763"/>
    </source>
</evidence>
<keyword evidence="6" id="KW-0378">Hydrolase</keyword>
<dbReference type="FunFam" id="2.40.290.10:FF:000001">
    <property type="entry name" value="X-ray repair cross complementing 6"/>
    <property type="match status" value="1"/>
</dbReference>